<keyword evidence="2" id="KW-1185">Reference proteome</keyword>
<organism evidence="1 2">
    <name type="scientific">Xylanibacillus composti</name>
    <dbReference type="NCBI Taxonomy" id="1572762"/>
    <lineage>
        <taxon>Bacteria</taxon>
        <taxon>Bacillati</taxon>
        <taxon>Bacillota</taxon>
        <taxon>Bacilli</taxon>
        <taxon>Bacillales</taxon>
        <taxon>Paenibacillaceae</taxon>
        <taxon>Xylanibacillus</taxon>
    </lineage>
</organism>
<name>A0A8J4M1D0_9BACL</name>
<evidence type="ECO:0000313" key="1">
    <source>
        <dbReference type="EMBL" id="GIQ67717.1"/>
    </source>
</evidence>
<dbReference type="AlphaFoldDB" id="A0A8J4M1D0"/>
<dbReference type="Proteomes" id="UP000677918">
    <property type="component" value="Unassembled WGS sequence"/>
</dbReference>
<comment type="caution">
    <text evidence="1">The sequence shown here is derived from an EMBL/GenBank/DDBJ whole genome shotgun (WGS) entry which is preliminary data.</text>
</comment>
<dbReference type="EMBL" id="BOVK01000006">
    <property type="protein sequence ID" value="GIQ67717.1"/>
    <property type="molecule type" value="Genomic_DNA"/>
</dbReference>
<reference evidence="1" key="1">
    <citation type="submission" date="2021-04" db="EMBL/GenBank/DDBJ databases">
        <title>Draft genome sequence of Xylanibacillus composti strain K13.</title>
        <authorList>
            <person name="Uke A."/>
            <person name="Chhe C."/>
            <person name="Baramee S."/>
            <person name="Kosugi A."/>
        </authorList>
    </citation>
    <scope>NUCLEOTIDE SEQUENCE</scope>
    <source>
        <strain evidence="1">K13</strain>
    </source>
</reference>
<gene>
    <name evidence="1" type="ORF">XYCOK13_05410</name>
</gene>
<dbReference type="RefSeq" id="WP_213410352.1">
    <property type="nucleotide sequence ID" value="NZ_BOVK01000006.1"/>
</dbReference>
<proteinExistence type="predicted"/>
<accession>A0A8J4M1D0</accession>
<protein>
    <submittedName>
        <fullName evidence="1">Uncharacterized protein</fullName>
    </submittedName>
</protein>
<sequence length="161" mass="18884">MNAETLWKQMEEAATEEEKLTLGGIVAKEGYTLFYEWLESFKDKIKHYEEAEAEHISRLLKLAEEVIPNPGLISPSWSHIWEQLQRMIAAKNEVLKQVPQTERNGEWQVILDNPYSNDPIVCYPHLSFMEGAYLYGYFRADLLKNEYVRLQKIMTLIQSEN</sequence>
<evidence type="ECO:0000313" key="2">
    <source>
        <dbReference type="Proteomes" id="UP000677918"/>
    </source>
</evidence>